<name>A0A1Q3EK38_LENED</name>
<reference evidence="2 3" key="2">
    <citation type="submission" date="2017-02" db="EMBL/GenBank/DDBJ databases">
        <title>A genome survey and senescence transcriptome analysis in Lentinula edodes.</title>
        <authorList>
            <person name="Sakamoto Y."/>
            <person name="Nakade K."/>
            <person name="Sato S."/>
            <person name="Yoshida Y."/>
            <person name="Miyazaki K."/>
            <person name="Natsume S."/>
            <person name="Konno N."/>
        </authorList>
    </citation>
    <scope>NUCLEOTIDE SEQUENCE [LARGE SCALE GENOMIC DNA]</scope>
    <source>
        <strain evidence="2 3">NBRC 111202</strain>
    </source>
</reference>
<comment type="caution">
    <text evidence="2">The sequence shown here is derived from an EMBL/GenBank/DDBJ whole genome shotgun (WGS) entry which is preliminary data.</text>
</comment>
<accession>A0A1Q3EK38</accession>
<keyword evidence="3" id="KW-1185">Reference proteome</keyword>
<gene>
    <name evidence="2" type="ORF">LENED_009592</name>
</gene>
<feature type="compositionally biased region" description="Basic and acidic residues" evidence="1">
    <location>
        <begin position="415"/>
        <end position="427"/>
    </location>
</feature>
<reference evidence="2 3" key="1">
    <citation type="submission" date="2016-08" db="EMBL/GenBank/DDBJ databases">
        <authorList>
            <consortium name="Lentinula edodes genome sequencing consortium"/>
            <person name="Sakamoto Y."/>
            <person name="Nakade K."/>
            <person name="Sato S."/>
            <person name="Yoshida Y."/>
            <person name="Miyazaki K."/>
            <person name="Natsume S."/>
            <person name="Konno N."/>
        </authorList>
    </citation>
    <scope>NUCLEOTIDE SEQUENCE [LARGE SCALE GENOMIC DNA]</scope>
    <source>
        <strain evidence="2 3">NBRC 111202</strain>
    </source>
</reference>
<dbReference type="STRING" id="5353.A0A1Q3EK38"/>
<evidence type="ECO:0000256" key="1">
    <source>
        <dbReference type="SAM" id="MobiDB-lite"/>
    </source>
</evidence>
<evidence type="ECO:0000313" key="2">
    <source>
        <dbReference type="EMBL" id="GAW07588.1"/>
    </source>
</evidence>
<protein>
    <submittedName>
        <fullName evidence="2">Protein</fullName>
    </submittedName>
</protein>
<dbReference type="Proteomes" id="UP000188533">
    <property type="component" value="Unassembled WGS sequence"/>
</dbReference>
<dbReference type="AlphaFoldDB" id="A0A1Q3EK38"/>
<evidence type="ECO:0000313" key="3">
    <source>
        <dbReference type="Proteomes" id="UP000188533"/>
    </source>
</evidence>
<sequence>MEEITHAQLSYDAQHQPQYIVHHIQYGTPSNFTQTVNKALLQEGANLVKQVRTEEIWHNVEIKAGYHTPALIISSRIVTLSQPPPQATIYQAAPAVTKTLRDWLEPPTDEEIYALDDLEEFESTDLSGLLCITYDNGSQFQGKKRCLPLDSEHSEDFDQDKPSRKILRLDSDSLLRVIPQPHIQLSNSFMPPRFDAIQAYDRTQTIFLPPYTGPLPSTNDDFSRRAWIIPARGYLPSAWSESGASSAVVLDPEEPGSSLEMTTTGSTIKWSHFALKEFWKYLNTLRDLKKLGSLGISFQPAQSASLRLRREKENLSSLGSPDAHQLQGLHVAESLSQSLQSSTPSGASSSLRDCDYFKVYHDAKISMHLRRALDLFTFRLGANEEQSVHLEQFEKAEFFEQSRESGVTSSPSSVHSKETENPEGEGRPKRKKPKYCLLRGARLVLVDERSRGVLIA</sequence>
<feature type="compositionally biased region" description="Low complexity" evidence="1">
    <location>
        <begin position="404"/>
        <end position="414"/>
    </location>
</feature>
<proteinExistence type="predicted"/>
<feature type="region of interest" description="Disordered" evidence="1">
    <location>
        <begin position="401"/>
        <end position="433"/>
    </location>
</feature>
<dbReference type="EMBL" id="BDGU01000469">
    <property type="protein sequence ID" value="GAW07588.1"/>
    <property type="molecule type" value="Genomic_DNA"/>
</dbReference>
<organism evidence="2 3">
    <name type="scientific">Lentinula edodes</name>
    <name type="common">Shiitake mushroom</name>
    <name type="synonym">Lentinus edodes</name>
    <dbReference type="NCBI Taxonomy" id="5353"/>
    <lineage>
        <taxon>Eukaryota</taxon>
        <taxon>Fungi</taxon>
        <taxon>Dikarya</taxon>
        <taxon>Basidiomycota</taxon>
        <taxon>Agaricomycotina</taxon>
        <taxon>Agaricomycetes</taxon>
        <taxon>Agaricomycetidae</taxon>
        <taxon>Agaricales</taxon>
        <taxon>Marasmiineae</taxon>
        <taxon>Omphalotaceae</taxon>
        <taxon>Lentinula</taxon>
    </lineage>
</organism>